<feature type="domain" description="EamA" evidence="7">
    <location>
        <begin position="133"/>
        <end position="266"/>
    </location>
</feature>
<feature type="transmembrane region" description="Helical" evidence="6">
    <location>
        <begin position="46"/>
        <end position="67"/>
    </location>
</feature>
<keyword evidence="5 6" id="KW-0472">Membrane</keyword>
<keyword evidence="4 6" id="KW-1133">Transmembrane helix</keyword>
<protein>
    <submittedName>
        <fullName evidence="8">Drug/metabolite transporter (DMT)-like permease</fullName>
    </submittedName>
</protein>
<dbReference type="EMBL" id="JAUSVP010000005">
    <property type="protein sequence ID" value="MDQ0447658.1"/>
    <property type="molecule type" value="Genomic_DNA"/>
</dbReference>
<evidence type="ECO:0000256" key="4">
    <source>
        <dbReference type="ARBA" id="ARBA00022989"/>
    </source>
</evidence>
<evidence type="ECO:0000256" key="6">
    <source>
        <dbReference type="SAM" id="Phobius"/>
    </source>
</evidence>
<feature type="transmembrane region" description="Helical" evidence="6">
    <location>
        <begin position="195"/>
        <end position="214"/>
    </location>
</feature>
<evidence type="ECO:0000256" key="1">
    <source>
        <dbReference type="ARBA" id="ARBA00004141"/>
    </source>
</evidence>
<feature type="transmembrane region" description="Helical" evidence="6">
    <location>
        <begin position="160"/>
        <end position="180"/>
    </location>
</feature>
<evidence type="ECO:0000256" key="2">
    <source>
        <dbReference type="ARBA" id="ARBA00007362"/>
    </source>
</evidence>
<feature type="transmembrane region" description="Helical" evidence="6">
    <location>
        <begin position="226"/>
        <end position="245"/>
    </location>
</feature>
<dbReference type="Pfam" id="PF00892">
    <property type="entry name" value="EamA"/>
    <property type="match status" value="2"/>
</dbReference>
<keyword evidence="9" id="KW-1185">Reference proteome</keyword>
<gene>
    <name evidence="8" type="ORF">QO012_002158</name>
</gene>
<dbReference type="SUPFAM" id="SSF103481">
    <property type="entry name" value="Multidrug resistance efflux transporter EmrE"/>
    <property type="match status" value="2"/>
</dbReference>
<proteinExistence type="inferred from homology"/>
<feature type="transmembrane region" description="Helical" evidence="6">
    <location>
        <begin position="136"/>
        <end position="153"/>
    </location>
</feature>
<dbReference type="PANTHER" id="PTHR32322:SF2">
    <property type="entry name" value="EAMA DOMAIN-CONTAINING PROTEIN"/>
    <property type="match status" value="1"/>
</dbReference>
<name>A0ABU0I0U2_9HYPH</name>
<evidence type="ECO:0000256" key="3">
    <source>
        <dbReference type="ARBA" id="ARBA00022692"/>
    </source>
</evidence>
<comment type="similarity">
    <text evidence="2">Belongs to the EamA transporter family.</text>
</comment>
<feature type="domain" description="EamA" evidence="7">
    <location>
        <begin position="3"/>
        <end position="117"/>
    </location>
</feature>
<dbReference type="InterPro" id="IPR037185">
    <property type="entry name" value="EmrE-like"/>
</dbReference>
<evidence type="ECO:0000313" key="9">
    <source>
        <dbReference type="Proteomes" id="UP001231124"/>
    </source>
</evidence>
<organism evidence="8 9">
    <name type="scientific">Methylobacterium aerolatum</name>
    <dbReference type="NCBI Taxonomy" id="418708"/>
    <lineage>
        <taxon>Bacteria</taxon>
        <taxon>Pseudomonadati</taxon>
        <taxon>Pseudomonadota</taxon>
        <taxon>Alphaproteobacteria</taxon>
        <taxon>Hyphomicrobiales</taxon>
        <taxon>Methylobacteriaceae</taxon>
        <taxon>Methylobacterium</taxon>
    </lineage>
</organism>
<feature type="transmembrane region" description="Helical" evidence="6">
    <location>
        <begin position="105"/>
        <end position="124"/>
    </location>
</feature>
<dbReference type="Proteomes" id="UP001231124">
    <property type="component" value="Unassembled WGS sequence"/>
</dbReference>
<accession>A0ABU0I0U2</accession>
<reference evidence="8 9" key="1">
    <citation type="submission" date="2023-07" db="EMBL/GenBank/DDBJ databases">
        <title>Genomic Encyclopedia of Type Strains, Phase IV (KMG-IV): sequencing the most valuable type-strain genomes for metagenomic binning, comparative biology and taxonomic classification.</title>
        <authorList>
            <person name="Goeker M."/>
        </authorList>
    </citation>
    <scope>NUCLEOTIDE SEQUENCE [LARGE SCALE GENOMIC DNA]</scope>
    <source>
        <strain evidence="8 9">DSM 19013</strain>
    </source>
</reference>
<keyword evidence="3 6" id="KW-0812">Transmembrane</keyword>
<feature type="transmembrane region" description="Helical" evidence="6">
    <location>
        <begin position="73"/>
        <end position="93"/>
    </location>
</feature>
<dbReference type="Gene3D" id="1.10.3730.20">
    <property type="match status" value="1"/>
</dbReference>
<dbReference type="InterPro" id="IPR050638">
    <property type="entry name" value="AA-Vitamin_Transporters"/>
</dbReference>
<evidence type="ECO:0000259" key="7">
    <source>
        <dbReference type="Pfam" id="PF00892"/>
    </source>
</evidence>
<evidence type="ECO:0000313" key="8">
    <source>
        <dbReference type="EMBL" id="MDQ0447658.1"/>
    </source>
</evidence>
<dbReference type="PANTHER" id="PTHR32322">
    <property type="entry name" value="INNER MEMBRANE TRANSPORTER"/>
    <property type="match status" value="1"/>
</dbReference>
<comment type="subcellular location">
    <subcellularLocation>
        <location evidence="1">Membrane</location>
        <topology evidence="1">Multi-pass membrane protein</topology>
    </subcellularLocation>
</comment>
<evidence type="ECO:0000256" key="5">
    <source>
        <dbReference type="ARBA" id="ARBA00023136"/>
    </source>
</evidence>
<sequence length="286" mass="29995">MTSRWAPGHVSPQAITTLRWLVASLVLLPLAVAPVRAEWPVIRRNWPFILLMGGLGYTAFNCLFYAAGNYTGAINLALFQGAVPVLVILINRLCFGTRVTAGQMLGVVLTLAGAALAASHGRMAVFTDLDFNRGDVLVFGACLIFAGYTVLLPRRPRMSALAFFASMAIAATLTSLPPLAVEWSLGRTVWPSAEGWAMIAYVGLGPSLLAQLCYMRGVAAIGPNRAGLFVNLVPVFGALLAVLLIGETFGPTEAAALALVLGGIACAERLKPAAPPPGTPPPSSRA</sequence>
<dbReference type="InterPro" id="IPR000620">
    <property type="entry name" value="EamA_dom"/>
</dbReference>
<comment type="caution">
    <text evidence="8">The sequence shown here is derived from an EMBL/GenBank/DDBJ whole genome shotgun (WGS) entry which is preliminary data.</text>
</comment>
<feature type="transmembrane region" description="Helical" evidence="6">
    <location>
        <begin position="20"/>
        <end position="39"/>
    </location>
</feature>